<dbReference type="GO" id="GO:0016491">
    <property type="term" value="F:oxidoreductase activity"/>
    <property type="evidence" value="ECO:0007669"/>
    <property type="project" value="InterPro"/>
</dbReference>
<organism evidence="2 3">
    <name type="scientific">Candidatus Thiomargarita nelsonii</name>
    <dbReference type="NCBI Taxonomy" id="1003181"/>
    <lineage>
        <taxon>Bacteria</taxon>
        <taxon>Pseudomonadati</taxon>
        <taxon>Pseudomonadota</taxon>
        <taxon>Gammaproteobacteria</taxon>
        <taxon>Thiotrichales</taxon>
        <taxon>Thiotrichaceae</taxon>
        <taxon>Thiomargarita</taxon>
    </lineage>
</organism>
<dbReference type="SUPFAM" id="SSF52343">
    <property type="entry name" value="Ferredoxin reductase-like, C-terminal NADP-linked domain"/>
    <property type="match status" value="1"/>
</dbReference>
<dbReference type="InterPro" id="IPR017927">
    <property type="entry name" value="FAD-bd_FR_type"/>
</dbReference>
<dbReference type="AlphaFoldDB" id="A0A0A6NZM0"/>
<dbReference type="Gene3D" id="2.40.30.10">
    <property type="entry name" value="Translation factors"/>
    <property type="match status" value="1"/>
</dbReference>
<proteinExistence type="predicted"/>
<dbReference type="Gene3D" id="3.40.50.80">
    <property type="entry name" value="Nucleotide-binding domain of ferredoxin-NADP reductase (FNR) module"/>
    <property type="match status" value="1"/>
</dbReference>
<dbReference type="InterPro" id="IPR039261">
    <property type="entry name" value="FNR_nucleotide-bd"/>
</dbReference>
<comment type="caution">
    <text evidence="2">The sequence shown here is derived from an EMBL/GenBank/DDBJ whole genome shotgun (WGS) entry which is preliminary data.</text>
</comment>
<dbReference type="PROSITE" id="PS51384">
    <property type="entry name" value="FAD_FR"/>
    <property type="match status" value="1"/>
</dbReference>
<accession>A0A0A6NZM0</accession>
<dbReference type="InterPro" id="IPR050353">
    <property type="entry name" value="PyrK_electron_transfer"/>
</dbReference>
<sequence length="354" mass="39038">MRTYPYIVKALSDKISHNSAEEYVAFRSKMQDLLQAQIVGVQRHSPTVVELQIRAPLAAQKFRPGQFFRLQNFETQAPIFGQTRLQTEALAMRCAGVQGDTVSLMVLEVGASSRLCATFQPGDPISLMGPTGVATKITQGGETVMIIGGRLGAADIRAVGPAMRAAGNRVLYIAGFKTADEVYCQDDLEAAADAIVWITACGAPIPARRPQDSSATGDFLNILTHYAATAPVIPLQEVTRVLIIGTHRLVRLIQDARHGVLRQYFSKSPNFTASIHGPMQCMLKGICAQCLQWQIDPATGQRTKAVFACSWQDQPLDIVDIDNLEERLSQNRLQEHLSNLWLDYLFAHYDIERV</sequence>
<reference evidence="2 3" key="1">
    <citation type="submission" date="2016-05" db="EMBL/GenBank/DDBJ databases">
        <title>Single-cell genome of chain-forming Candidatus Thiomargarita nelsonii and comparison to other large sulfur-oxidizing bacteria.</title>
        <authorList>
            <person name="Winkel M."/>
            <person name="Salman V."/>
            <person name="Woyke T."/>
            <person name="Schulz-Vogt H."/>
            <person name="Richter M."/>
            <person name="Flood B."/>
            <person name="Bailey J."/>
            <person name="Amann R."/>
            <person name="Mussmann M."/>
        </authorList>
    </citation>
    <scope>NUCLEOTIDE SEQUENCE [LARGE SCALE GENOMIC DNA]</scope>
    <source>
        <strain evidence="2 3">THI036</strain>
    </source>
</reference>
<evidence type="ECO:0000259" key="1">
    <source>
        <dbReference type="PROSITE" id="PS51384"/>
    </source>
</evidence>
<dbReference type="SUPFAM" id="SSF63380">
    <property type="entry name" value="Riboflavin synthase domain-like"/>
    <property type="match status" value="1"/>
</dbReference>
<feature type="domain" description="FAD-binding FR-type" evidence="1">
    <location>
        <begin position="31"/>
        <end position="137"/>
    </location>
</feature>
<name>A0A0A6NZM0_9GAMM</name>
<dbReference type="PANTHER" id="PTHR43513">
    <property type="entry name" value="DIHYDROOROTATE DEHYDROGENASE B (NAD(+)), ELECTRON TRANSFER SUBUNIT"/>
    <property type="match status" value="1"/>
</dbReference>
<gene>
    <name evidence="2" type="ORF">THIOM_001557</name>
</gene>
<dbReference type="Proteomes" id="UP000076962">
    <property type="component" value="Unassembled WGS sequence"/>
</dbReference>
<dbReference type="PATRIC" id="fig|1003181.4.peg.2142"/>
<dbReference type="CDD" id="cd06192">
    <property type="entry name" value="DHOD_e_trans_like"/>
    <property type="match status" value="1"/>
</dbReference>
<dbReference type="EMBL" id="LUTY01000824">
    <property type="protein sequence ID" value="OAD22631.1"/>
    <property type="molecule type" value="Genomic_DNA"/>
</dbReference>
<evidence type="ECO:0000313" key="2">
    <source>
        <dbReference type="EMBL" id="OAD22631.1"/>
    </source>
</evidence>
<dbReference type="InterPro" id="IPR017938">
    <property type="entry name" value="Riboflavin_synthase-like_b-brl"/>
</dbReference>
<evidence type="ECO:0000313" key="3">
    <source>
        <dbReference type="Proteomes" id="UP000076962"/>
    </source>
</evidence>
<keyword evidence="3" id="KW-1185">Reference proteome</keyword>
<protein>
    <recommendedName>
        <fullName evidence="1">FAD-binding FR-type domain-containing protein</fullName>
    </recommendedName>
</protein>
<dbReference type="PANTHER" id="PTHR43513:SF3">
    <property type="entry name" value="DIHYDROOROTATE DEHYDROGENASE B (NAD(+)), ELECTRON TRANSFER SUBUNIT-RELATED"/>
    <property type="match status" value="1"/>
</dbReference>